<dbReference type="InterPro" id="IPR036116">
    <property type="entry name" value="FN3_sf"/>
</dbReference>
<dbReference type="SUPFAM" id="SSF49265">
    <property type="entry name" value="Fibronectin type III"/>
    <property type="match status" value="1"/>
</dbReference>
<dbReference type="SUPFAM" id="SSF63829">
    <property type="entry name" value="Calcium-dependent phosphotriesterase"/>
    <property type="match status" value="1"/>
</dbReference>
<sequence length="487" mass="56451">MKQFYFFCLLFLFTSCNRNGTERDESKNQTNSNNKPPSTFTINVDSITDKSAFISWNKATDPENDSIKYDIILDNSLISINNKKFYFKFDKLRELTNYSGRILAKDAYNNSTIVNFNFKTLKYYLKFAKKYIIPNDTYSAGQGLNMLKLNDGNFLIGGYNSNGKFCFLKIDHLGNEIWGKSTNINYHIDFHGYKMIKSRNTDQIIIAGGHYVFKIDIDGNVLWKKEIESYDTGYNNSTIMGLAEDENNDIYVVGQSSGSREKKISIGVLTKLDNTGSIIWEKKYNKTLETYFKDIIIDNQNLIILGQKETSDRTWEDHISNNPQHIQFSLLYTNKEGKELFEKFYPGYFSRGLFKRSTGNLLLYGQVFVNGNNATTIYEVDTKGNIIWNKTYLLGEPKRIREDQNGNLIVIGVQHGYAYTRTYYYSTDNQGNMLWDKNIYNMGTYHMGIDIMPEDDGGYRFLVNYSNNWESKSKIMIYKTDPNGVYK</sequence>
<name>A0ABD5B3M6_ELIMR</name>
<dbReference type="InterPro" id="IPR015943">
    <property type="entry name" value="WD40/YVTN_repeat-like_dom_sf"/>
</dbReference>
<dbReference type="PROSITE" id="PS51257">
    <property type="entry name" value="PROKAR_LIPOPROTEIN"/>
    <property type="match status" value="1"/>
</dbReference>
<feature type="region of interest" description="Disordered" evidence="1">
    <location>
        <begin position="20"/>
        <end position="40"/>
    </location>
</feature>
<feature type="compositionally biased region" description="Polar residues" evidence="1">
    <location>
        <begin position="28"/>
        <end position="40"/>
    </location>
</feature>
<reference evidence="2 3" key="1">
    <citation type="submission" date="2023-06" db="EMBL/GenBank/DDBJ databases">
        <title>Nosocomial Elizabethkingia miricola genome.</title>
        <authorList>
            <person name="Morgado S."/>
            <person name="Fonseca E."/>
            <person name="Freitas F."/>
            <person name="Vicente A.C."/>
        </authorList>
    </citation>
    <scope>NUCLEOTIDE SEQUENCE [LARGE SCALE GENOMIC DNA]</scope>
    <source>
        <strain evidence="2 3">EM15</strain>
    </source>
</reference>
<dbReference type="Gene3D" id="2.130.10.10">
    <property type="entry name" value="YVTN repeat-like/Quinoprotein amine dehydrogenase"/>
    <property type="match status" value="1"/>
</dbReference>
<protein>
    <recommendedName>
        <fullName evidence="4">Fibronectin type-III domain-containing protein</fullName>
    </recommendedName>
</protein>
<dbReference type="InterPro" id="IPR013783">
    <property type="entry name" value="Ig-like_fold"/>
</dbReference>
<evidence type="ECO:0000313" key="3">
    <source>
        <dbReference type="Proteomes" id="UP001239265"/>
    </source>
</evidence>
<dbReference type="PANTHER" id="PTHR42754">
    <property type="entry name" value="ENDOGLUCANASE"/>
    <property type="match status" value="1"/>
</dbReference>
<evidence type="ECO:0000256" key="1">
    <source>
        <dbReference type="SAM" id="MobiDB-lite"/>
    </source>
</evidence>
<proteinExistence type="predicted"/>
<dbReference type="EMBL" id="JAUCQJ010000002">
    <property type="protein sequence ID" value="MDQ8748519.1"/>
    <property type="molecule type" value="Genomic_DNA"/>
</dbReference>
<dbReference type="Proteomes" id="UP001239265">
    <property type="component" value="Unassembled WGS sequence"/>
</dbReference>
<evidence type="ECO:0000313" key="2">
    <source>
        <dbReference type="EMBL" id="MDQ8748519.1"/>
    </source>
</evidence>
<accession>A0ABD5B3M6</accession>
<evidence type="ECO:0008006" key="4">
    <source>
        <dbReference type="Google" id="ProtNLM"/>
    </source>
</evidence>
<organism evidence="2 3">
    <name type="scientific">Elizabethkingia miricola</name>
    <name type="common">Chryseobacterium miricola</name>
    <dbReference type="NCBI Taxonomy" id="172045"/>
    <lineage>
        <taxon>Bacteria</taxon>
        <taxon>Pseudomonadati</taxon>
        <taxon>Bacteroidota</taxon>
        <taxon>Flavobacteriia</taxon>
        <taxon>Flavobacteriales</taxon>
        <taxon>Weeksellaceae</taxon>
        <taxon>Elizabethkingia</taxon>
    </lineage>
</organism>
<dbReference type="Gene3D" id="2.60.40.10">
    <property type="entry name" value="Immunoglobulins"/>
    <property type="match status" value="1"/>
</dbReference>
<gene>
    <name evidence="2" type="ORF">QT385_07710</name>
</gene>
<dbReference type="RefSeq" id="WP_099512946.1">
    <property type="nucleotide sequence ID" value="NZ_CP040516.1"/>
</dbReference>
<dbReference type="PANTHER" id="PTHR42754:SF1">
    <property type="entry name" value="LIPOPROTEIN"/>
    <property type="match status" value="1"/>
</dbReference>
<comment type="caution">
    <text evidence="2">The sequence shown here is derived from an EMBL/GenBank/DDBJ whole genome shotgun (WGS) entry which is preliminary data.</text>
</comment>
<dbReference type="AlphaFoldDB" id="A0ABD5B3M6"/>